<keyword evidence="4 7" id="KW-0812">Transmembrane</keyword>
<dbReference type="InterPro" id="IPR035906">
    <property type="entry name" value="MetI-like_sf"/>
</dbReference>
<keyword evidence="5 7" id="KW-1133">Transmembrane helix</keyword>
<evidence type="ECO:0000313" key="8">
    <source>
        <dbReference type="EMBL" id="EKC54992.1"/>
    </source>
</evidence>
<evidence type="ECO:0000256" key="5">
    <source>
        <dbReference type="ARBA" id="ARBA00022989"/>
    </source>
</evidence>
<dbReference type="AlphaFoldDB" id="K1S2S9"/>
<evidence type="ECO:0000256" key="1">
    <source>
        <dbReference type="ARBA" id="ARBA00004651"/>
    </source>
</evidence>
<gene>
    <name evidence="8" type="ORF">LEA_15586</name>
</gene>
<evidence type="ECO:0000256" key="2">
    <source>
        <dbReference type="ARBA" id="ARBA00022448"/>
    </source>
</evidence>
<dbReference type="EMBL" id="AJWY01010636">
    <property type="protein sequence ID" value="EKC54992.1"/>
    <property type="molecule type" value="Genomic_DNA"/>
</dbReference>
<evidence type="ECO:0000256" key="7">
    <source>
        <dbReference type="SAM" id="Phobius"/>
    </source>
</evidence>
<dbReference type="GO" id="GO:0005886">
    <property type="term" value="C:plasma membrane"/>
    <property type="evidence" value="ECO:0007669"/>
    <property type="project" value="UniProtKB-SubCell"/>
</dbReference>
<dbReference type="SUPFAM" id="SSF161098">
    <property type="entry name" value="MetI-like"/>
    <property type="match status" value="1"/>
</dbReference>
<reference evidence="8" key="1">
    <citation type="journal article" date="2013" name="Environ. Microbiol.">
        <title>Microbiota from the distal guts of lean and obese adolescents exhibit partial functional redundancy besides clear differences in community structure.</title>
        <authorList>
            <person name="Ferrer M."/>
            <person name="Ruiz A."/>
            <person name="Lanza F."/>
            <person name="Haange S.B."/>
            <person name="Oberbach A."/>
            <person name="Till H."/>
            <person name="Bargiela R."/>
            <person name="Campoy C."/>
            <person name="Segura M.T."/>
            <person name="Richter M."/>
            <person name="von Bergen M."/>
            <person name="Seifert J."/>
            <person name="Suarez A."/>
        </authorList>
    </citation>
    <scope>NUCLEOTIDE SEQUENCE</scope>
</reference>
<accession>K1S2S9</accession>
<keyword evidence="3" id="KW-1003">Cell membrane</keyword>
<keyword evidence="2" id="KW-0813">Transport</keyword>
<sequence>ADDELQVGVIKPIATGKPESKRALKKAEKKKAKELKNIYHVSNWQIIKNYRNYNQQERKHYKYIFRRRITEKVWPVFRFLILFGLGFVILYPILYMLSTAIRPQTEMSDPSVMWIPKEVIFSNFVDVWIAMNFPKVLLQTVLVNVVCSMIQVVTCGVTGYGFARFKFK</sequence>
<comment type="subcellular location">
    <subcellularLocation>
        <location evidence="1">Cell membrane</location>
        <topology evidence="1">Multi-pass membrane protein</topology>
    </subcellularLocation>
</comment>
<keyword evidence="6 7" id="KW-0472">Membrane</keyword>
<dbReference type="PANTHER" id="PTHR43744">
    <property type="entry name" value="ABC TRANSPORTER PERMEASE PROTEIN MG189-RELATED-RELATED"/>
    <property type="match status" value="1"/>
</dbReference>
<feature type="non-terminal residue" evidence="8">
    <location>
        <position position="168"/>
    </location>
</feature>
<feature type="transmembrane region" description="Helical" evidence="7">
    <location>
        <begin position="76"/>
        <end position="97"/>
    </location>
</feature>
<organism evidence="8">
    <name type="scientific">human gut metagenome</name>
    <dbReference type="NCBI Taxonomy" id="408170"/>
    <lineage>
        <taxon>unclassified sequences</taxon>
        <taxon>metagenomes</taxon>
        <taxon>organismal metagenomes</taxon>
    </lineage>
</organism>
<feature type="transmembrane region" description="Helical" evidence="7">
    <location>
        <begin position="141"/>
        <end position="163"/>
    </location>
</feature>
<comment type="caution">
    <text evidence="8">The sequence shown here is derived from an EMBL/GenBank/DDBJ whole genome shotgun (WGS) entry which is preliminary data.</text>
</comment>
<feature type="non-terminal residue" evidence="8">
    <location>
        <position position="1"/>
    </location>
</feature>
<proteinExistence type="predicted"/>
<dbReference type="Gene3D" id="1.10.3720.10">
    <property type="entry name" value="MetI-like"/>
    <property type="match status" value="1"/>
</dbReference>
<evidence type="ECO:0000256" key="6">
    <source>
        <dbReference type="ARBA" id="ARBA00023136"/>
    </source>
</evidence>
<protein>
    <submittedName>
        <fullName evidence="8">Binding-protein-dependent transport system inner membrane component</fullName>
    </submittedName>
</protein>
<evidence type="ECO:0000256" key="3">
    <source>
        <dbReference type="ARBA" id="ARBA00022475"/>
    </source>
</evidence>
<evidence type="ECO:0000256" key="4">
    <source>
        <dbReference type="ARBA" id="ARBA00022692"/>
    </source>
</evidence>
<name>K1S2S9_9ZZZZ</name>
<dbReference type="PANTHER" id="PTHR43744:SF8">
    <property type="entry name" value="SN-GLYCEROL-3-PHOSPHATE TRANSPORT SYSTEM PERMEASE PROTEIN UGPE"/>
    <property type="match status" value="1"/>
</dbReference>